<dbReference type="RefSeq" id="WP_220169174.1">
    <property type="nucleotide sequence ID" value="NZ_JAIBOA010000019.1"/>
</dbReference>
<evidence type="ECO:0008006" key="4">
    <source>
        <dbReference type="Google" id="ProtNLM"/>
    </source>
</evidence>
<organism evidence="2 3">
    <name type="scientific">Actinomadura parmotrematis</name>
    <dbReference type="NCBI Taxonomy" id="2864039"/>
    <lineage>
        <taxon>Bacteria</taxon>
        <taxon>Bacillati</taxon>
        <taxon>Actinomycetota</taxon>
        <taxon>Actinomycetes</taxon>
        <taxon>Streptosporangiales</taxon>
        <taxon>Thermomonosporaceae</taxon>
        <taxon>Actinomadura</taxon>
    </lineage>
</organism>
<evidence type="ECO:0000313" key="3">
    <source>
        <dbReference type="Proteomes" id="UP000774570"/>
    </source>
</evidence>
<sequence>MDQPTYDPIIEERDIPRIRVLNPVRAPRAQEAVVLEPGDGPLRTFRHGAPIPGARLSDYRRMYLVDVSEHRLLLDFALLSHDPNYAFMARADLFCQVSDPAKVVQRNIRDVSGALHGPLRRMLQDVSKHYDVSAFHAAQEALNEEMRFFSGDAALELHGISIELLIDDEEMAESGRELRKVVREQRLGDMRADHRLDRLRRDGVEGVIAEIMEKQGAAAALDRIQDIERSERQELLAAWDTVLKHGGDELEPHQLAEAQQQLLNLYTEGSSAPFGGTRPRRLRGSMAPELEGTVKPALPAPARADEAAGRRAPVVHPGSVGGEPAPPSGERAVTEPPEDEPLGGSAVPDASGGAAVPPGPPAAGPRASRLRGFRTGEPDR</sequence>
<keyword evidence="3" id="KW-1185">Reference proteome</keyword>
<proteinExistence type="predicted"/>
<protein>
    <recommendedName>
        <fullName evidence="4">SPFH domain-containing protein</fullName>
    </recommendedName>
</protein>
<evidence type="ECO:0000256" key="1">
    <source>
        <dbReference type="SAM" id="MobiDB-lite"/>
    </source>
</evidence>
<dbReference type="EMBL" id="JAIBOA010000019">
    <property type="protein sequence ID" value="MBW8485937.1"/>
    <property type="molecule type" value="Genomic_DNA"/>
</dbReference>
<dbReference type="Proteomes" id="UP000774570">
    <property type="component" value="Unassembled WGS sequence"/>
</dbReference>
<reference evidence="2 3" key="1">
    <citation type="submission" date="2021-07" db="EMBL/GenBank/DDBJ databases">
        <title>Actinomadura sp. PM05-2 isolated from lichen.</title>
        <authorList>
            <person name="Somphong A."/>
            <person name="Phongsopitanun W."/>
            <person name="Tanasupawat S."/>
            <person name="Peongsungnone V."/>
        </authorList>
    </citation>
    <scope>NUCLEOTIDE SEQUENCE [LARGE SCALE GENOMIC DNA]</scope>
    <source>
        <strain evidence="2 3">PM05-2</strain>
    </source>
</reference>
<gene>
    <name evidence="2" type="ORF">K1Y72_26415</name>
</gene>
<comment type="caution">
    <text evidence="2">The sequence shown here is derived from an EMBL/GenBank/DDBJ whole genome shotgun (WGS) entry which is preliminary data.</text>
</comment>
<evidence type="ECO:0000313" key="2">
    <source>
        <dbReference type="EMBL" id="MBW8485937.1"/>
    </source>
</evidence>
<feature type="compositionally biased region" description="Low complexity" evidence="1">
    <location>
        <begin position="343"/>
        <end position="356"/>
    </location>
</feature>
<accession>A0ABS7G278</accession>
<feature type="region of interest" description="Disordered" evidence="1">
    <location>
        <begin position="290"/>
        <end position="380"/>
    </location>
</feature>
<name>A0ABS7G278_9ACTN</name>